<sequence>MRKTALALFLPVPLLSMSIAASLPFDGSQSFFLVQPCFAQASGQRSSTPQQSYISGLAFYKAGHYREAAQLFWKNITDEGGGPSAWLYMAHSYYACGERDKAIQTYRTVRDVLKSPQEAAVASQYLARLDPRNEWKPKEGTVAAAPKGSTNIKKRIEIVRPRIGHPEVSADTIDAIDEAINKIPPRIMKILNDARVSICITPTMIDKFPEGAYQEVAGYEGGTDKSCPGMYSNGIIYIAQHTVDERTDDVKTAFSRDSIEETFLHETGHAVDFALGAVSHTDEYKHAYLLDIAHVPDDVAHRIRYYLQKSTRGQVESCAEVLANLMGMHNRQSEDINSVFKNTIAVLKKRIGL</sequence>
<proteinExistence type="predicted"/>
<dbReference type="Proteomes" id="UP000664277">
    <property type="component" value="Unassembled WGS sequence"/>
</dbReference>
<protein>
    <recommendedName>
        <fullName evidence="4">Tetratricopeptide repeat protein</fullName>
    </recommendedName>
</protein>
<dbReference type="SUPFAM" id="SSF48452">
    <property type="entry name" value="TPR-like"/>
    <property type="match status" value="1"/>
</dbReference>
<evidence type="ECO:0000256" key="1">
    <source>
        <dbReference type="SAM" id="SignalP"/>
    </source>
</evidence>
<evidence type="ECO:0000313" key="3">
    <source>
        <dbReference type="Proteomes" id="UP000664277"/>
    </source>
</evidence>
<accession>A0A8J7TMI3</accession>
<evidence type="ECO:0008006" key="4">
    <source>
        <dbReference type="Google" id="ProtNLM"/>
    </source>
</evidence>
<dbReference type="GO" id="GO:0008237">
    <property type="term" value="F:metallopeptidase activity"/>
    <property type="evidence" value="ECO:0007669"/>
    <property type="project" value="InterPro"/>
</dbReference>
<feature type="signal peptide" evidence="1">
    <location>
        <begin position="1"/>
        <end position="21"/>
    </location>
</feature>
<comment type="caution">
    <text evidence="2">The sequence shown here is derived from an EMBL/GenBank/DDBJ whole genome shotgun (WGS) entry which is preliminary data.</text>
</comment>
<gene>
    <name evidence="2" type="ORF">J0M35_15390</name>
</gene>
<dbReference type="EMBL" id="JAFLCK010000024">
    <property type="protein sequence ID" value="MBN8661749.1"/>
    <property type="molecule type" value="Genomic_DNA"/>
</dbReference>
<feature type="chain" id="PRO_5035319970" description="Tetratricopeptide repeat protein" evidence="1">
    <location>
        <begin position="22"/>
        <end position="353"/>
    </location>
</feature>
<name>A0A8J7TMI3_9BACT</name>
<dbReference type="Gene3D" id="1.25.40.10">
    <property type="entry name" value="Tetratricopeptide repeat domain"/>
    <property type="match status" value="1"/>
</dbReference>
<keyword evidence="1" id="KW-0732">Signal</keyword>
<dbReference type="InterPro" id="IPR011990">
    <property type="entry name" value="TPR-like_helical_dom_sf"/>
</dbReference>
<dbReference type="Gene3D" id="3.40.390.10">
    <property type="entry name" value="Collagenase (Catalytic Domain)"/>
    <property type="match status" value="1"/>
</dbReference>
<dbReference type="AlphaFoldDB" id="A0A8J7TMI3"/>
<dbReference type="InterPro" id="IPR024079">
    <property type="entry name" value="MetalloPept_cat_dom_sf"/>
</dbReference>
<reference evidence="2" key="1">
    <citation type="submission" date="2021-02" db="EMBL/GenBank/DDBJ databases">
        <title>Genome-Resolved Metagenomics of a Microbial Community Performing Photosynthetic Biological Nutrient Removal.</title>
        <authorList>
            <person name="Mcdaniel E.A."/>
        </authorList>
    </citation>
    <scope>NUCLEOTIDE SEQUENCE</scope>
    <source>
        <strain evidence="2">UWPOB_OBS1</strain>
    </source>
</reference>
<organism evidence="2 3">
    <name type="scientific">Candidatus Obscuribacter phosphatis</name>
    <dbReference type="NCBI Taxonomy" id="1906157"/>
    <lineage>
        <taxon>Bacteria</taxon>
        <taxon>Bacillati</taxon>
        <taxon>Candidatus Melainabacteria</taxon>
        <taxon>Candidatus Obscuribacterales</taxon>
        <taxon>Candidatus Obscuribacteraceae</taxon>
        <taxon>Candidatus Obscuribacter</taxon>
    </lineage>
</organism>
<evidence type="ECO:0000313" key="2">
    <source>
        <dbReference type="EMBL" id="MBN8661749.1"/>
    </source>
</evidence>